<dbReference type="GO" id="GO:0005230">
    <property type="term" value="F:extracellular ligand-gated monoatomic ion channel activity"/>
    <property type="evidence" value="ECO:0007669"/>
    <property type="project" value="InterPro"/>
</dbReference>
<dbReference type="AlphaFoldDB" id="A0A9N7UHF9"/>
<dbReference type="SUPFAM" id="SSF63712">
    <property type="entry name" value="Nicotinic receptor ligand binding domain-like"/>
    <property type="match status" value="1"/>
</dbReference>
<name>A0A9N7UHF9_PLEPL</name>
<proteinExistence type="predicted"/>
<dbReference type="InterPro" id="IPR006202">
    <property type="entry name" value="Neur_chan_lig-bd"/>
</dbReference>
<dbReference type="Proteomes" id="UP001153269">
    <property type="component" value="Unassembled WGS sequence"/>
</dbReference>
<keyword evidence="3" id="KW-1185">Reference proteome</keyword>
<protein>
    <recommendedName>
        <fullName evidence="1">Neurotransmitter-gated ion-channel ligand-binding domain-containing protein</fullName>
    </recommendedName>
</protein>
<sequence length="78" mass="9238">MSKQLEQAQEDVVSLAEMEDLLMRNLFRGYQKWVRPVQHSNDTITVRFGLKISQLVDVDEKNQLMTTNVWLWQVNDET</sequence>
<dbReference type="InterPro" id="IPR036734">
    <property type="entry name" value="Neur_chan_lig-bd_sf"/>
</dbReference>
<comment type="caution">
    <text evidence="2">The sequence shown here is derived from an EMBL/GenBank/DDBJ whole genome shotgun (WGS) entry which is preliminary data.</text>
</comment>
<evidence type="ECO:0000259" key="1">
    <source>
        <dbReference type="Pfam" id="PF02931"/>
    </source>
</evidence>
<accession>A0A9N7UHF9</accession>
<dbReference type="Pfam" id="PF02931">
    <property type="entry name" value="Neur_chan_LBD"/>
    <property type="match status" value="1"/>
</dbReference>
<evidence type="ECO:0000313" key="2">
    <source>
        <dbReference type="EMBL" id="CAB1430226.1"/>
    </source>
</evidence>
<dbReference type="Gene3D" id="2.70.170.10">
    <property type="entry name" value="Neurotransmitter-gated ion-channel ligand-binding domain"/>
    <property type="match status" value="1"/>
</dbReference>
<organism evidence="2 3">
    <name type="scientific">Pleuronectes platessa</name>
    <name type="common">European plaice</name>
    <dbReference type="NCBI Taxonomy" id="8262"/>
    <lineage>
        <taxon>Eukaryota</taxon>
        <taxon>Metazoa</taxon>
        <taxon>Chordata</taxon>
        <taxon>Craniata</taxon>
        <taxon>Vertebrata</taxon>
        <taxon>Euteleostomi</taxon>
        <taxon>Actinopterygii</taxon>
        <taxon>Neopterygii</taxon>
        <taxon>Teleostei</taxon>
        <taxon>Neoteleostei</taxon>
        <taxon>Acanthomorphata</taxon>
        <taxon>Carangaria</taxon>
        <taxon>Pleuronectiformes</taxon>
        <taxon>Pleuronectoidei</taxon>
        <taxon>Pleuronectidae</taxon>
        <taxon>Pleuronectes</taxon>
    </lineage>
</organism>
<reference evidence="2" key="1">
    <citation type="submission" date="2020-03" db="EMBL/GenBank/DDBJ databases">
        <authorList>
            <person name="Weist P."/>
        </authorList>
    </citation>
    <scope>NUCLEOTIDE SEQUENCE</scope>
</reference>
<dbReference type="EMBL" id="CADEAL010001216">
    <property type="protein sequence ID" value="CAB1430226.1"/>
    <property type="molecule type" value="Genomic_DNA"/>
</dbReference>
<evidence type="ECO:0000313" key="3">
    <source>
        <dbReference type="Proteomes" id="UP001153269"/>
    </source>
</evidence>
<gene>
    <name evidence="2" type="ORF">PLEPLA_LOCUS18208</name>
</gene>
<feature type="domain" description="Neurotransmitter-gated ion-channel ligand-binding" evidence="1">
    <location>
        <begin position="20"/>
        <end position="73"/>
    </location>
</feature>
<dbReference type="GO" id="GO:0016020">
    <property type="term" value="C:membrane"/>
    <property type="evidence" value="ECO:0007669"/>
    <property type="project" value="InterPro"/>
</dbReference>